<feature type="compositionally biased region" description="Basic and acidic residues" evidence="1">
    <location>
        <begin position="153"/>
        <end position="163"/>
    </location>
</feature>
<dbReference type="Pfam" id="PF05119">
    <property type="entry name" value="Terminase_4"/>
    <property type="match status" value="1"/>
</dbReference>
<accession>W4Q4V2</accession>
<comment type="caution">
    <text evidence="2">The sequence shown here is derived from an EMBL/GenBank/DDBJ whole genome shotgun (WGS) entry which is preliminary data.</text>
</comment>
<protein>
    <recommendedName>
        <fullName evidence="4">Phage terminase</fullName>
    </recommendedName>
</protein>
<sequence length="175" mass="20425">MAGRPSKPVQLIKLEGNKDRRTKAELDHREKMEKSLQTGTTIKEEPATKADPVAHKEFLRLKKLYKEIEFVEGLDQATVNRYCQLKGQEHFLQDLYVELKTMMESEEKIGKKLSVYEDLKEVITKQNQVRDKMLKLEDRLFLNPVSRMRAIPKKPEGDKEESPMAKFLKRRGTHG</sequence>
<dbReference type="EMBL" id="BAUT01000037">
    <property type="protein sequence ID" value="GAE27017.1"/>
    <property type="molecule type" value="Genomic_DNA"/>
</dbReference>
<name>W4Q4V2_9BACI</name>
<evidence type="ECO:0000313" key="3">
    <source>
        <dbReference type="Proteomes" id="UP000018890"/>
    </source>
</evidence>
<feature type="compositionally biased region" description="Basic and acidic residues" evidence="1">
    <location>
        <begin position="15"/>
        <end position="34"/>
    </location>
</feature>
<evidence type="ECO:0000256" key="1">
    <source>
        <dbReference type="SAM" id="MobiDB-lite"/>
    </source>
</evidence>
<feature type="region of interest" description="Disordered" evidence="1">
    <location>
        <begin position="151"/>
        <end position="175"/>
    </location>
</feature>
<dbReference type="InterPro" id="IPR006448">
    <property type="entry name" value="Phage_term_ssu_P27"/>
</dbReference>
<evidence type="ECO:0000313" key="2">
    <source>
        <dbReference type="EMBL" id="GAE27017.1"/>
    </source>
</evidence>
<proteinExistence type="predicted"/>
<gene>
    <name evidence="2" type="ORF">JCM9140_3128</name>
</gene>
<organism evidence="2 3">
    <name type="scientific">Halalkalibacter wakoensis JCM 9140</name>
    <dbReference type="NCBI Taxonomy" id="1236970"/>
    <lineage>
        <taxon>Bacteria</taxon>
        <taxon>Bacillati</taxon>
        <taxon>Bacillota</taxon>
        <taxon>Bacilli</taxon>
        <taxon>Bacillales</taxon>
        <taxon>Bacillaceae</taxon>
        <taxon>Halalkalibacter</taxon>
    </lineage>
</organism>
<dbReference type="STRING" id="1236970.JCM9140_3128"/>
<reference evidence="2" key="1">
    <citation type="journal article" date="2014" name="Genome Announc.">
        <title>Draft Genome Sequences of Three Alkaliphilic Bacillus Strains, Bacillus wakoensis JCM 9140T, Bacillus akibai JCM 9157T, and Bacillus hemicellulosilyticus JCM 9152T.</title>
        <authorList>
            <person name="Yuki M."/>
            <person name="Oshima K."/>
            <person name="Suda W."/>
            <person name="Oshida Y."/>
            <person name="Kitamura K."/>
            <person name="Iida T."/>
            <person name="Hattori M."/>
            <person name="Ohkuma M."/>
        </authorList>
    </citation>
    <scope>NUCLEOTIDE SEQUENCE [LARGE SCALE GENOMIC DNA]</scope>
    <source>
        <strain evidence="2">JCM 9140</strain>
    </source>
</reference>
<dbReference type="RefSeq" id="WP_034747562.1">
    <property type="nucleotide sequence ID" value="NZ_BAUT01000037.1"/>
</dbReference>
<feature type="region of interest" description="Disordered" evidence="1">
    <location>
        <begin position="1"/>
        <end position="47"/>
    </location>
</feature>
<evidence type="ECO:0008006" key="4">
    <source>
        <dbReference type="Google" id="ProtNLM"/>
    </source>
</evidence>
<dbReference type="Proteomes" id="UP000018890">
    <property type="component" value="Unassembled WGS sequence"/>
</dbReference>
<keyword evidence="3" id="KW-1185">Reference proteome</keyword>
<dbReference type="AlphaFoldDB" id="W4Q4V2"/>